<organism evidence="3 4">
    <name type="scientific">Verticillium dahliae</name>
    <name type="common">Verticillium wilt</name>
    <dbReference type="NCBI Taxonomy" id="27337"/>
    <lineage>
        <taxon>Eukaryota</taxon>
        <taxon>Fungi</taxon>
        <taxon>Dikarya</taxon>
        <taxon>Ascomycota</taxon>
        <taxon>Pezizomycotina</taxon>
        <taxon>Sordariomycetes</taxon>
        <taxon>Hypocreomycetidae</taxon>
        <taxon>Glomerellales</taxon>
        <taxon>Plectosphaerellaceae</taxon>
        <taxon>Verticillium</taxon>
    </lineage>
</organism>
<dbReference type="GO" id="GO:0003676">
    <property type="term" value="F:nucleic acid binding"/>
    <property type="evidence" value="ECO:0007669"/>
    <property type="project" value="InterPro"/>
</dbReference>
<feature type="region of interest" description="Disordered" evidence="1">
    <location>
        <begin position="163"/>
        <end position="185"/>
    </location>
</feature>
<evidence type="ECO:0000313" key="3">
    <source>
        <dbReference type="EMBL" id="PNH27568.1"/>
    </source>
</evidence>
<sequence length="243" mass="27006">MNAAVREPEDEEQYDDDDEYEVPLHQKKPFGSGIRRQRIEFVKASDADLSTIQDTRPENSGASISNLYMSLVLPDEKKPQTTWAPQPANCAVCHAPLVEDETTEALDEAADGKTATARRRRKHEASIAHQVCVAHSHPPSALDRARMGLTYLSSHGWDPDARKGLGSEGQGIQYPLKTKPKDDKLGLGLAVPKDFQGRVEKKKPVTLDAKKSRQKAEADKKKGEKLREMFYGSEDVQRYLGPG</sequence>
<accession>A0AA44W9T4</accession>
<dbReference type="InterPro" id="IPR000467">
    <property type="entry name" value="G_patch_dom"/>
</dbReference>
<name>A0AA44W9T4_VERDA</name>
<evidence type="ECO:0000313" key="4">
    <source>
        <dbReference type="Proteomes" id="UP000236305"/>
    </source>
</evidence>
<dbReference type="SMART" id="SM00443">
    <property type="entry name" value="G_patch"/>
    <property type="match status" value="1"/>
</dbReference>
<comment type="caution">
    <text evidence="3">The sequence shown here is derived from an EMBL/GenBank/DDBJ whole genome shotgun (WGS) entry which is preliminary data.</text>
</comment>
<evidence type="ECO:0000256" key="1">
    <source>
        <dbReference type="SAM" id="MobiDB-lite"/>
    </source>
</evidence>
<dbReference type="PANTHER" id="PTHR20923">
    <property type="entry name" value="BAT4 PROTEIN-RELATED"/>
    <property type="match status" value="1"/>
</dbReference>
<evidence type="ECO:0000259" key="2">
    <source>
        <dbReference type="PROSITE" id="PS50174"/>
    </source>
</evidence>
<protein>
    <recommendedName>
        <fullName evidence="2">G-patch domain-containing protein</fullName>
    </recommendedName>
</protein>
<gene>
    <name evidence="3" type="ORF">BJF96_g9044</name>
</gene>
<feature type="compositionally biased region" description="Acidic residues" evidence="1">
    <location>
        <begin position="8"/>
        <end position="21"/>
    </location>
</feature>
<reference evidence="3 4" key="1">
    <citation type="submission" date="2017-12" db="EMBL/GenBank/DDBJ databases">
        <title>Comparative genomics yields insights into virulence evolution of Verticillium dahliae.</title>
        <authorList>
            <person name="Fan R."/>
            <person name="Armitage A.D."/>
            <person name="Cascant-Lopez E."/>
            <person name="Sobczyk M."/>
            <person name="Cockerton H.M."/>
            <person name="Harrison R.J."/>
        </authorList>
    </citation>
    <scope>NUCLEOTIDE SEQUENCE [LARGE SCALE GENOMIC DNA]</scope>
    <source>
        <strain evidence="3 4">12008</strain>
    </source>
</reference>
<dbReference type="AlphaFoldDB" id="A0AA44W9T4"/>
<feature type="domain" description="G-patch" evidence="2">
    <location>
        <begin position="144"/>
        <end position="192"/>
    </location>
</feature>
<dbReference type="InterPro" id="IPR039146">
    <property type="entry name" value="GPANK1"/>
</dbReference>
<dbReference type="PANTHER" id="PTHR20923:SF1">
    <property type="entry name" value="G PATCH DOMAIN AND ANKYRIN REPEAT-CONTAINING PROTEIN 1"/>
    <property type="match status" value="1"/>
</dbReference>
<dbReference type="Pfam" id="PF01585">
    <property type="entry name" value="G-patch"/>
    <property type="match status" value="1"/>
</dbReference>
<dbReference type="Proteomes" id="UP000236305">
    <property type="component" value="Unassembled WGS sequence"/>
</dbReference>
<dbReference type="OMA" id="TYGWDPD"/>
<feature type="region of interest" description="Disordered" evidence="1">
    <location>
        <begin position="1"/>
        <end position="31"/>
    </location>
</feature>
<dbReference type="PROSITE" id="PS50174">
    <property type="entry name" value="G_PATCH"/>
    <property type="match status" value="1"/>
</dbReference>
<feature type="region of interest" description="Disordered" evidence="1">
    <location>
        <begin position="200"/>
        <end position="224"/>
    </location>
</feature>
<dbReference type="EMBL" id="MPSH01000043">
    <property type="protein sequence ID" value="PNH27568.1"/>
    <property type="molecule type" value="Genomic_DNA"/>
</dbReference>
<proteinExistence type="predicted"/>